<proteinExistence type="predicted"/>
<reference evidence="1 2" key="1">
    <citation type="submission" date="2014-03" db="EMBL/GenBank/DDBJ databases">
        <title>Bradyrhizobium valentinum sp. nov., isolated from effective nodules of Lupinus mariae-josephae, a lupine endemic of basic-lime soils in Eastern Spain.</title>
        <authorList>
            <person name="Duran D."/>
            <person name="Rey L."/>
            <person name="Navarro A."/>
            <person name="Busquets A."/>
            <person name="Imperial J."/>
            <person name="Ruiz-Argueso T."/>
        </authorList>
    </citation>
    <scope>NUCLEOTIDE SEQUENCE [LARGE SCALE GENOMIC DNA]</scope>
    <source>
        <strain evidence="1 2">Ro19</strain>
    </source>
</reference>
<name>A0A0R3MPZ6_9BRAD</name>
<evidence type="ECO:0000313" key="2">
    <source>
        <dbReference type="Proteomes" id="UP000052023"/>
    </source>
</evidence>
<dbReference type="Proteomes" id="UP000052023">
    <property type="component" value="Unassembled WGS sequence"/>
</dbReference>
<sequence>MTEIEAEALRNRVEELQALLGVGNDDVSRLLTVLDATPQQCEMVGFMLRRSVATRTALHTVLFGARPDCDQPEIKLIDVQMVKVRKALEKVGVQVRTEWGSGGWAIPAADKARLRRLMDGEREAPEVERVTLRERRMSFLEGA</sequence>
<protein>
    <submittedName>
        <fullName evidence="1">Uncharacterized protein</fullName>
    </submittedName>
</protein>
<dbReference type="EMBL" id="LLYA01000170">
    <property type="protein sequence ID" value="KRR21898.1"/>
    <property type="molecule type" value="Genomic_DNA"/>
</dbReference>
<dbReference type="AlphaFoldDB" id="A0A0R3MPZ6"/>
<dbReference type="RefSeq" id="WP_057845791.1">
    <property type="nucleotide sequence ID" value="NZ_LLYA01000170.1"/>
</dbReference>
<keyword evidence="2" id="KW-1185">Reference proteome</keyword>
<accession>A0A0R3MPZ6</accession>
<organism evidence="1 2">
    <name type="scientific">Bradyrhizobium retamae</name>
    <dbReference type="NCBI Taxonomy" id="1300035"/>
    <lineage>
        <taxon>Bacteria</taxon>
        <taxon>Pseudomonadati</taxon>
        <taxon>Pseudomonadota</taxon>
        <taxon>Alphaproteobacteria</taxon>
        <taxon>Hyphomicrobiales</taxon>
        <taxon>Nitrobacteraceae</taxon>
        <taxon>Bradyrhizobium</taxon>
    </lineage>
</organism>
<dbReference type="OrthoDB" id="8235969at2"/>
<comment type="caution">
    <text evidence="1">The sequence shown here is derived from an EMBL/GenBank/DDBJ whole genome shotgun (WGS) entry which is preliminary data.</text>
</comment>
<evidence type="ECO:0000313" key="1">
    <source>
        <dbReference type="EMBL" id="KRR21898.1"/>
    </source>
</evidence>
<gene>
    <name evidence="1" type="ORF">CQ13_07635</name>
</gene>